<dbReference type="Gene3D" id="2.70.20.10">
    <property type="entry name" value="Topoisomerase I, domain 3"/>
    <property type="match status" value="1"/>
</dbReference>
<comment type="catalytic activity">
    <reaction evidence="1">
        <text>ATP-independent breakage of single-stranded DNA, followed by passage and rejoining.</text>
        <dbReference type="EC" id="5.6.2.1"/>
    </reaction>
</comment>
<dbReference type="Gene3D" id="1.10.290.10">
    <property type="entry name" value="Topoisomerase I, domain 4"/>
    <property type="match status" value="1"/>
</dbReference>
<comment type="similarity">
    <text evidence="2">Belongs to the type IA topoisomerase family.</text>
</comment>
<dbReference type="InterPro" id="IPR023405">
    <property type="entry name" value="Topo_IA_core_domain"/>
</dbReference>
<dbReference type="Pfam" id="PF01131">
    <property type="entry name" value="Topoisom_bac"/>
    <property type="match status" value="1"/>
</dbReference>
<dbReference type="InterPro" id="IPR006171">
    <property type="entry name" value="TOPRIM_dom"/>
</dbReference>
<protein>
    <recommendedName>
        <fullName evidence="3">DNA topoisomerase</fullName>
        <ecNumber evidence="3">5.6.2.1</ecNumber>
    </recommendedName>
    <alternativeName>
        <fullName evidence="10">Omega-protein</fullName>
    </alternativeName>
    <alternativeName>
        <fullName evidence="9">Relaxing enzyme</fullName>
    </alternativeName>
    <alternativeName>
        <fullName evidence="7">Swivelase</fullName>
    </alternativeName>
    <alternativeName>
        <fullName evidence="8">Untwisting enzyme</fullName>
    </alternativeName>
</protein>
<dbReference type="GO" id="GO:0016853">
    <property type="term" value="F:isomerase activity"/>
    <property type="evidence" value="ECO:0007669"/>
    <property type="project" value="UniProtKB-KW"/>
</dbReference>
<dbReference type="PANTHER" id="PTHR11390">
    <property type="entry name" value="PROKARYOTIC DNA TOPOISOMERASE"/>
    <property type="match status" value="1"/>
</dbReference>
<evidence type="ECO:0000256" key="1">
    <source>
        <dbReference type="ARBA" id="ARBA00000213"/>
    </source>
</evidence>
<name>A0ABV4NTP7_9GAMM</name>
<gene>
    <name evidence="12" type="ORF">ACCI49_00615</name>
</gene>
<evidence type="ECO:0000313" key="12">
    <source>
        <dbReference type="EMBL" id="MFA0809405.1"/>
    </source>
</evidence>
<comment type="caution">
    <text evidence="12">The sequence shown here is derived from an EMBL/GenBank/DDBJ whole genome shotgun (WGS) entry which is preliminary data.</text>
</comment>
<organism evidence="12 13">
    <name type="scientific">Microbulbifer epialgicus</name>
    <dbReference type="NCBI Taxonomy" id="393907"/>
    <lineage>
        <taxon>Bacteria</taxon>
        <taxon>Pseudomonadati</taxon>
        <taxon>Pseudomonadota</taxon>
        <taxon>Gammaproteobacteria</taxon>
        <taxon>Cellvibrionales</taxon>
        <taxon>Microbulbiferaceae</taxon>
        <taxon>Microbulbifer</taxon>
    </lineage>
</organism>
<dbReference type="PANTHER" id="PTHR11390:SF21">
    <property type="entry name" value="DNA TOPOISOMERASE 3-ALPHA"/>
    <property type="match status" value="1"/>
</dbReference>
<evidence type="ECO:0000256" key="5">
    <source>
        <dbReference type="ARBA" id="ARBA00023125"/>
    </source>
</evidence>
<evidence type="ECO:0000256" key="2">
    <source>
        <dbReference type="ARBA" id="ARBA00009446"/>
    </source>
</evidence>
<dbReference type="EMBL" id="JBGMEK010000001">
    <property type="protein sequence ID" value="MFA0809405.1"/>
    <property type="molecule type" value="Genomic_DNA"/>
</dbReference>
<accession>A0ABV4NTP7</accession>
<keyword evidence="4" id="KW-0799">Topoisomerase</keyword>
<dbReference type="SUPFAM" id="SSF56712">
    <property type="entry name" value="Prokaryotic type I DNA topoisomerase"/>
    <property type="match status" value="1"/>
</dbReference>
<evidence type="ECO:0000256" key="4">
    <source>
        <dbReference type="ARBA" id="ARBA00023029"/>
    </source>
</evidence>
<dbReference type="InterPro" id="IPR000380">
    <property type="entry name" value="Topo_IA"/>
</dbReference>
<reference evidence="12 13" key="1">
    <citation type="submission" date="2024-08" db="EMBL/GenBank/DDBJ databases">
        <authorList>
            <person name="Ishaq N."/>
        </authorList>
    </citation>
    <scope>NUCLEOTIDE SEQUENCE [LARGE SCALE GENOMIC DNA]</scope>
    <source>
        <strain evidence="12 13">DSM 18651</strain>
    </source>
</reference>
<dbReference type="InterPro" id="IPR023406">
    <property type="entry name" value="Topo_IA_AS"/>
</dbReference>
<dbReference type="SMART" id="SM00436">
    <property type="entry name" value="TOP1Bc"/>
    <property type="match status" value="1"/>
</dbReference>
<dbReference type="InterPro" id="IPR013824">
    <property type="entry name" value="Topo_IA_cen_sub1"/>
</dbReference>
<feature type="domain" description="Topo IA-type catalytic" evidence="11">
    <location>
        <begin position="165"/>
        <end position="625"/>
    </location>
</feature>
<dbReference type="InterPro" id="IPR003601">
    <property type="entry name" value="Topo_IA_2"/>
</dbReference>
<dbReference type="Gene3D" id="3.40.50.140">
    <property type="match status" value="1"/>
</dbReference>
<dbReference type="PROSITE" id="PS52039">
    <property type="entry name" value="TOPO_IA_2"/>
    <property type="match status" value="1"/>
</dbReference>
<keyword evidence="5" id="KW-0238">DNA-binding</keyword>
<dbReference type="EC" id="5.6.2.1" evidence="3"/>
<sequence>MDGYDLYLAEKPSLAKKLAEYLANGQRLERCQGYIKGPNWIMTHCIGHFYGLYDAEEYEATWGSPWSIDVLPIIPTEFKYRPNKSGKGTSGKGDKSEQLKVVNGLLAKASRVFHCGDPDPQGQFLVDLTIRHSRFQGPVFRVWPDDLSPSGLKRVFNQIKPNSDYRPISLSAQCGTEADWVVGINFTRLYTCLAQAKGYPGTLTLGRVQTVVYTLVYNRCLAIDTFKPISHYKLEVDFTSSNGVYSGEWQIPNELTDNQGYCLDSKLVESVERTISRGQGLIKELTTESKTESAPLPFILSQLQSHCNKKWGYSVKEVERATQYLYEHLTALTYPRTDCSYLSEGSYQDAPSILSTCSKVMNIDLREMSINISPRPRCYNDANTKAHTGIVPTDCAPDFNKFDKLSTKDKNNYGIKDVTVLQNVYTAVASRFISQFLPKHEYRLTTITTSVQGYYFLSKGKIVTNNGWKSFLDDSNDKQDTTKKIRDLPQVIYGQKVGVRSTKLLSKKTTPPEYFTEGTLISALANIQKYVEASEISEKLTDGIGTEATRTDHIEKCRKIGLFRKEGNKVIVTSFGRDVFPPIPSFFKTPTMTAIWQSALRKVAEAHLDHNVFNSNIRSWTKTQIEKIKENPPDINIRIDDKYRCKECKSIVTRRSGKFGNYWKCVNRDCNTIYKDFKHSPLYPTEGHGKKCSKCAQSSREGILITKIKKENLEKGEPASIFLGCNQFPECNHAEW</sequence>
<evidence type="ECO:0000313" key="13">
    <source>
        <dbReference type="Proteomes" id="UP001569428"/>
    </source>
</evidence>
<evidence type="ECO:0000256" key="7">
    <source>
        <dbReference type="ARBA" id="ARBA00030003"/>
    </source>
</evidence>
<dbReference type="InterPro" id="IPR013826">
    <property type="entry name" value="Topo_IA_cen_sub3"/>
</dbReference>
<keyword evidence="13" id="KW-1185">Reference proteome</keyword>
<evidence type="ECO:0000256" key="3">
    <source>
        <dbReference type="ARBA" id="ARBA00012891"/>
    </source>
</evidence>
<keyword evidence="6 12" id="KW-0413">Isomerase</keyword>
<dbReference type="SMART" id="SM00437">
    <property type="entry name" value="TOP1Ac"/>
    <property type="match status" value="1"/>
</dbReference>
<dbReference type="InterPro" id="IPR013497">
    <property type="entry name" value="Topo_IA_cen"/>
</dbReference>
<dbReference type="Proteomes" id="UP001569428">
    <property type="component" value="Unassembled WGS sequence"/>
</dbReference>
<dbReference type="RefSeq" id="WP_371837026.1">
    <property type="nucleotide sequence ID" value="NZ_JBGMEK010000001.1"/>
</dbReference>
<evidence type="ECO:0000256" key="9">
    <source>
        <dbReference type="ARBA" id="ARBA00032235"/>
    </source>
</evidence>
<evidence type="ECO:0000259" key="11">
    <source>
        <dbReference type="PROSITE" id="PS52039"/>
    </source>
</evidence>
<dbReference type="PROSITE" id="PS00396">
    <property type="entry name" value="TOPO_IA_1"/>
    <property type="match status" value="1"/>
</dbReference>
<evidence type="ECO:0000256" key="6">
    <source>
        <dbReference type="ARBA" id="ARBA00023235"/>
    </source>
</evidence>
<dbReference type="PRINTS" id="PR00417">
    <property type="entry name" value="PRTPISMRASEI"/>
</dbReference>
<dbReference type="Gene3D" id="1.10.460.10">
    <property type="entry name" value="Topoisomerase I, domain 2"/>
    <property type="match status" value="1"/>
</dbReference>
<dbReference type="InterPro" id="IPR013825">
    <property type="entry name" value="Topo_IA_cen_sub2"/>
</dbReference>
<proteinExistence type="inferred from homology"/>
<evidence type="ECO:0000256" key="8">
    <source>
        <dbReference type="ARBA" id="ARBA00031985"/>
    </source>
</evidence>
<evidence type="ECO:0000256" key="10">
    <source>
        <dbReference type="ARBA" id="ARBA00032877"/>
    </source>
</evidence>
<dbReference type="InterPro" id="IPR003602">
    <property type="entry name" value="Topo_IA_DNA-bd_dom"/>
</dbReference>
<dbReference type="Pfam" id="PF01751">
    <property type="entry name" value="Toprim"/>
    <property type="match status" value="1"/>
</dbReference>